<dbReference type="EMBL" id="ACJW02000008">
    <property type="protein sequence ID" value="EEP66573.1"/>
    <property type="molecule type" value="Genomic_DNA"/>
</dbReference>
<name>C4GMN8_9NEIS</name>
<dbReference type="HOGENOM" id="CLU_2898236_0_0_4"/>
<gene>
    <name evidence="1" type="ORF">GCWU000324_02973</name>
</gene>
<protein>
    <submittedName>
        <fullName evidence="1">Uncharacterized protein</fullName>
    </submittedName>
</protein>
<evidence type="ECO:0000313" key="2">
    <source>
        <dbReference type="Proteomes" id="UP000003009"/>
    </source>
</evidence>
<dbReference type="Proteomes" id="UP000003009">
    <property type="component" value="Unassembled WGS sequence"/>
</dbReference>
<accession>C4GMN8</accession>
<comment type="caution">
    <text evidence="1">The sequence shown here is derived from an EMBL/GenBank/DDBJ whole genome shotgun (WGS) entry which is preliminary data.</text>
</comment>
<keyword evidence="2" id="KW-1185">Reference proteome</keyword>
<sequence>MIEVDKTACRQRKRFFCGCDGCAWLRQPENAAGAKLKWNVGGSPTFWQTHHVWLNQLTAVPF</sequence>
<proteinExistence type="predicted"/>
<evidence type="ECO:0000313" key="1">
    <source>
        <dbReference type="EMBL" id="EEP66573.1"/>
    </source>
</evidence>
<organism evidence="1 2">
    <name type="scientific">Kingella oralis ATCC 51147</name>
    <dbReference type="NCBI Taxonomy" id="629741"/>
    <lineage>
        <taxon>Bacteria</taxon>
        <taxon>Pseudomonadati</taxon>
        <taxon>Pseudomonadota</taxon>
        <taxon>Betaproteobacteria</taxon>
        <taxon>Neisseriales</taxon>
        <taxon>Neisseriaceae</taxon>
        <taxon>Kingella</taxon>
    </lineage>
</organism>
<reference evidence="1" key="1">
    <citation type="submission" date="2009-04" db="EMBL/GenBank/DDBJ databases">
        <authorList>
            <person name="Weinstock G."/>
            <person name="Sodergren E."/>
            <person name="Clifton S."/>
            <person name="Fulton L."/>
            <person name="Fulton B."/>
            <person name="Courtney L."/>
            <person name="Fronick C."/>
            <person name="Harrison M."/>
            <person name="Strong C."/>
            <person name="Farmer C."/>
            <person name="Delahaunty K."/>
            <person name="Markovic C."/>
            <person name="Hall O."/>
            <person name="Minx P."/>
            <person name="Tomlinson C."/>
            <person name="Mitreva M."/>
            <person name="Nelson J."/>
            <person name="Hou S."/>
            <person name="Wollam A."/>
            <person name="Pepin K.H."/>
            <person name="Johnson M."/>
            <person name="Bhonagiri V."/>
            <person name="Nash W.E."/>
            <person name="Warren W."/>
            <person name="Chinwalla A."/>
            <person name="Mardis E.R."/>
            <person name="Wilson R.K."/>
        </authorList>
    </citation>
    <scope>NUCLEOTIDE SEQUENCE [LARGE SCALE GENOMIC DNA]</scope>
    <source>
        <strain evidence="1">ATCC 51147</strain>
    </source>
</reference>
<dbReference type="STRING" id="629741.GCWU000324_02973"/>
<dbReference type="AlphaFoldDB" id="C4GMN8"/>